<evidence type="ECO:0000256" key="7">
    <source>
        <dbReference type="RuleBase" id="RU003991"/>
    </source>
</evidence>
<reference evidence="10 11" key="1">
    <citation type="submission" date="2024-07" db="EMBL/GenBank/DDBJ databases">
        <title>Uliginosibacterium paludis KCTC:42655.</title>
        <authorList>
            <person name="Kim M.K."/>
        </authorList>
    </citation>
    <scope>NUCLEOTIDE SEQUENCE [LARGE SCALE GENOMIC DNA]</scope>
    <source>
        <strain evidence="10 11">KCTC 42655</strain>
    </source>
</reference>
<dbReference type="SUPFAM" id="SSF51306">
    <property type="entry name" value="LexA/Signal peptidase"/>
    <property type="match status" value="1"/>
</dbReference>
<evidence type="ECO:0000256" key="2">
    <source>
        <dbReference type="ARBA" id="ARBA00022763"/>
    </source>
</evidence>
<dbReference type="CDD" id="cd06529">
    <property type="entry name" value="S24_LexA-like"/>
    <property type="match status" value="1"/>
</dbReference>
<dbReference type="PRINTS" id="PR00726">
    <property type="entry name" value="LEXASERPTASE"/>
</dbReference>
<dbReference type="PANTHER" id="PTHR33516:SF2">
    <property type="entry name" value="LEXA REPRESSOR-RELATED"/>
    <property type="match status" value="1"/>
</dbReference>
<evidence type="ECO:0000259" key="9">
    <source>
        <dbReference type="Pfam" id="PF00717"/>
    </source>
</evidence>
<evidence type="ECO:0000256" key="4">
    <source>
        <dbReference type="ARBA" id="ARBA00022813"/>
    </source>
</evidence>
<keyword evidence="2" id="KW-0227">DNA damage</keyword>
<dbReference type="Pfam" id="PF00717">
    <property type="entry name" value="Peptidase_S24"/>
    <property type="match status" value="1"/>
</dbReference>
<keyword evidence="11" id="KW-1185">Reference proteome</keyword>
<dbReference type="RefSeq" id="WP_345925242.1">
    <property type="nucleotide sequence ID" value="NZ_JBDIVF010000002.1"/>
</dbReference>
<keyword evidence="4 7" id="KW-0068">Autocatalytic cleavage</keyword>
<feature type="region of interest" description="Disordered" evidence="8">
    <location>
        <begin position="19"/>
        <end position="59"/>
    </location>
</feature>
<gene>
    <name evidence="10" type="ORF">ABVT11_07000</name>
</gene>
<comment type="similarity">
    <text evidence="1 7">Belongs to the peptidase S24 family.</text>
</comment>
<evidence type="ECO:0000313" key="11">
    <source>
        <dbReference type="Proteomes" id="UP001548590"/>
    </source>
</evidence>
<dbReference type="InterPro" id="IPR015927">
    <property type="entry name" value="Peptidase_S24_S26A/B/C"/>
</dbReference>
<comment type="caution">
    <text evidence="10">The sequence shown here is derived from an EMBL/GenBank/DDBJ whole genome shotgun (WGS) entry which is preliminary data.</text>
</comment>
<dbReference type="Proteomes" id="UP001548590">
    <property type="component" value="Unassembled WGS sequence"/>
</dbReference>
<evidence type="ECO:0000256" key="1">
    <source>
        <dbReference type="ARBA" id="ARBA00007484"/>
    </source>
</evidence>
<keyword evidence="3 7" id="KW-0378">Hydrolase</keyword>
<dbReference type="Gene3D" id="2.10.109.10">
    <property type="entry name" value="Umud Fragment, subunit A"/>
    <property type="match status" value="1"/>
</dbReference>
<evidence type="ECO:0000313" key="10">
    <source>
        <dbReference type="EMBL" id="MET1489570.1"/>
    </source>
</evidence>
<name>A0ABV2CNU8_9RHOO</name>
<dbReference type="PANTHER" id="PTHR33516">
    <property type="entry name" value="LEXA REPRESSOR"/>
    <property type="match status" value="1"/>
</dbReference>
<keyword evidence="6" id="KW-0742">SOS response</keyword>
<evidence type="ECO:0000256" key="5">
    <source>
        <dbReference type="ARBA" id="ARBA00023204"/>
    </source>
</evidence>
<keyword evidence="5" id="KW-0234">DNA repair</keyword>
<accession>A0ABV2CNU8</accession>
<evidence type="ECO:0000256" key="6">
    <source>
        <dbReference type="ARBA" id="ARBA00023236"/>
    </source>
</evidence>
<feature type="domain" description="Peptidase S24/S26A/S26B/S26C" evidence="9">
    <location>
        <begin position="50"/>
        <end position="157"/>
    </location>
</feature>
<dbReference type="InterPro" id="IPR036286">
    <property type="entry name" value="LexA/Signal_pep-like_sf"/>
</dbReference>
<dbReference type="InterPro" id="IPR050077">
    <property type="entry name" value="LexA_repressor"/>
</dbReference>
<organism evidence="10 11">
    <name type="scientific">Uliginosibacterium paludis</name>
    <dbReference type="NCBI Taxonomy" id="1615952"/>
    <lineage>
        <taxon>Bacteria</taxon>
        <taxon>Pseudomonadati</taxon>
        <taxon>Pseudomonadota</taxon>
        <taxon>Betaproteobacteria</taxon>
        <taxon>Rhodocyclales</taxon>
        <taxon>Zoogloeaceae</taxon>
        <taxon>Uliginosibacterium</taxon>
    </lineage>
</organism>
<evidence type="ECO:0000256" key="3">
    <source>
        <dbReference type="ARBA" id="ARBA00022801"/>
    </source>
</evidence>
<protein>
    <submittedName>
        <fullName evidence="10">S24 family peptidase</fullName>
    </submittedName>
</protein>
<dbReference type="InterPro" id="IPR039418">
    <property type="entry name" value="LexA-like"/>
</dbReference>
<dbReference type="InterPro" id="IPR006197">
    <property type="entry name" value="Peptidase_S24_LexA"/>
</dbReference>
<proteinExistence type="inferred from homology"/>
<sequence length="165" mass="17982">MSPQLALPFVAIVGASSSAPPEALPEVRRTRRSSLRRTAMPVSPRSAEAPPGPATDDTRGCIDVHDYLVRHDEASFIVEMRGDAMTGAGILDGDMLIVDKRIQPAHGHIVLACVNGERLVRRLHHRGRKTALQAEHPDIPEIQPEDGSELTIWGVVVGEFKRFGV</sequence>
<dbReference type="EMBL" id="JBEWLZ010000003">
    <property type="protein sequence ID" value="MET1489570.1"/>
    <property type="molecule type" value="Genomic_DNA"/>
</dbReference>
<evidence type="ECO:0000256" key="8">
    <source>
        <dbReference type="SAM" id="MobiDB-lite"/>
    </source>
</evidence>